<dbReference type="GO" id="GO:0005886">
    <property type="term" value="C:plasma membrane"/>
    <property type="evidence" value="ECO:0007669"/>
    <property type="project" value="UniProtKB-SubCell"/>
</dbReference>
<comment type="similarity">
    <text evidence="3">Belongs to the cation transport ATPase (P-type) (TC 3.A.3) family. Type IIIB subfamily.</text>
</comment>
<keyword evidence="13" id="KW-1278">Translocase</keyword>
<proteinExistence type="inferred from homology"/>
<dbReference type="PRINTS" id="PR01836">
    <property type="entry name" value="MGATPASE"/>
</dbReference>
<dbReference type="NCBIfam" id="TIGR01494">
    <property type="entry name" value="ATPase_P-type"/>
    <property type="match status" value="2"/>
</dbReference>
<evidence type="ECO:0000313" key="20">
    <source>
        <dbReference type="EMBL" id="RVQ68766.1"/>
    </source>
</evidence>
<dbReference type="Gene3D" id="2.70.150.10">
    <property type="entry name" value="Calcium-transporting ATPase, cytoplasmic transduction domain A"/>
    <property type="match status" value="1"/>
</dbReference>
<evidence type="ECO:0000256" key="11">
    <source>
        <dbReference type="ARBA" id="ARBA00022840"/>
    </source>
</evidence>
<evidence type="ECO:0000256" key="3">
    <source>
        <dbReference type="ARBA" id="ARBA00008746"/>
    </source>
</evidence>
<keyword evidence="11" id="KW-0067">ATP-binding</keyword>
<dbReference type="GO" id="GO:0005524">
    <property type="term" value="F:ATP binding"/>
    <property type="evidence" value="ECO:0007669"/>
    <property type="project" value="UniProtKB-KW"/>
</dbReference>
<evidence type="ECO:0000256" key="2">
    <source>
        <dbReference type="ARBA" id="ARBA00004429"/>
    </source>
</evidence>
<dbReference type="SFLD" id="SFLDF00027">
    <property type="entry name" value="p-type_atpase"/>
    <property type="match status" value="1"/>
</dbReference>
<dbReference type="Gene3D" id="1.20.1110.10">
    <property type="entry name" value="Calcium-transporting ATPase, transmembrane domain"/>
    <property type="match status" value="1"/>
</dbReference>
<feature type="transmembrane region" description="Helical" evidence="18">
    <location>
        <begin position="810"/>
        <end position="828"/>
    </location>
</feature>
<evidence type="ECO:0000256" key="7">
    <source>
        <dbReference type="ARBA" id="ARBA00022519"/>
    </source>
</evidence>
<dbReference type="InterPro" id="IPR044492">
    <property type="entry name" value="P_typ_ATPase_HD_dom"/>
</dbReference>
<dbReference type="InterPro" id="IPR023214">
    <property type="entry name" value="HAD_sf"/>
</dbReference>
<evidence type="ECO:0000256" key="10">
    <source>
        <dbReference type="ARBA" id="ARBA00022741"/>
    </source>
</evidence>
<dbReference type="SFLD" id="SFLDG00002">
    <property type="entry name" value="C1.7:_P-type_atpase_like"/>
    <property type="match status" value="1"/>
</dbReference>
<dbReference type="InterPro" id="IPR018303">
    <property type="entry name" value="ATPase_P-typ_P_site"/>
</dbReference>
<dbReference type="SFLD" id="SFLDS00003">
    <property type="entry name" value="Haloacid_Dehalogenase"/>
    <property type="match status" value="1"/>
</dbReference>
<feature type="domain" description="Cation-transporting P-type ATPase N-terminal" evidence="19">
    <location>
        <begin position="3"/>
        <end position="76"/>
    </location>
</feature>
<name>A0A437GZH4_9SPHN</name>
<dbReference type="PROSITE" id="PS00154">
    <property type="entry name" value="ATPASE_E1_E2"/>
    <property type="match status" value="1"/>
</dbReference>
<feature type="transmembrane region" description="Helical" evidence="18">
    <location>
        <begin position="750"/>
        <end position="768"/>
    </location>
</feature>
<dbReference type="Pfam" id="PF00122">
    <property type="entry name" value="E1-E2_ATPase"/>
    <property type="match status" value="1"/>
</dbReference>
<dbReference type="Pfam" id="PF00702">
    <property type="entry name" value="Hydrolase"/>
    <property type="match status" value="1"/>
</dbReference>
<keyword evidence="6" id="KW-1003">Cell membrane</keyword>
<dbReference type="Gene3D" id="3.40.50.1000">
    <property type="entry name" value="HAD superfamily/HAD-like"/>
    <property type="match status" value="1"/>
</dbReference>
<evidence type="ECO:0000256" key="13">
    <source>
        <dbReference type="ARBA" id="ARBA00022967"/>
    </source>
</evidence>
<comment type="subcellular location">
    <subcellularLocation>
        <location evidence="2">Cell inner membrane</location>
        <topology evidence="2">Multi-pass membrane protein</topology>
    </subcellularLocation>
</comment>
<accession>A0A437GZH4</accession>
<gene>
    <name evidence="20" type="primary">mgtA</name>
    <name evidence="20" type="ORF">EKN06_00585</name>
</gene>
<comment type="catalytic activity">
    <reaction evidence="17">
        <text>Mg(2+)(out) + ATP + H2O = Mg(2+)(in) + ADP + phosphate + H(+)</text>
        <dbReference type="Rhea" id="RHEA:10260"/>
        <dbReference type="ChEBI" id="CHEBI:15377"/>
        <dbReference type="ChEBI" id="CHEBI:15378"/>
        <dbReference type="ChEBI" id="CHEBI:18420"/>
        <dbReference type="ChEBI" id="CHEBI:30616"/>
        <dbReference type="ChEBI" id="CHEBI:43474"/>
        <dbReference type="ChEBI" id="CHEBI:456216"/>
        <dbReference type="EC" id="7.2.2.14"/>
    </reaction>
</comment>
<dbReference type="InterPro" id="IPR001757">
    <property type="entry name" value="P_typ_ATPase"/>
</dbReference>
<feature type="transmembrane region" description="Helical" evidence="18">
    <location>
        <begin position="56"/>
        <end position="74"/>
    </location>
</feature>
<evidence type="ECO:0000256" key="14">
    <source>
        <dbReference type="ARBA" id="ARBA00022989"/>
    </source>
</evidence>
<dbReference type="RefSeq" id="WP_127610951.1">
    <property type="nucleotide sequence ID" value="NZ_RXOL01000001.1"/>
</dbReference>
<evidence type="ECO:0000256" key="5">
    <source>
        <dbReference type="ARBA" id="ARBA00013555"/>
    </source>
</evidence>
<evidence type="ECO:0000256" key="8">
    <source>
        <dbReference type="ARBA" id="ARBA00022553"/>
    </source>
</evidence>
<comment type="caution">
    <text evidence="20">The sequence shown here is derived from an EMBL/GenBank/DDBJ whole genome shotgun (WGS) entry which is preliminary data.</text>
</comment>
<dbReference type="EMBL" id="RXOL01000001">
    <property type="protein sequence ID" value="RVQ68766.1"/>
    <property type="molecule type" value="Genomic_DNA"/>
</dbReference>
<dbReference type="SUPFAM" id="SSF81653">
    <property type="entry name" value="Calcium ATPase, transduction domain A"/>
    <property type="match status" value="1"/>
</dbReference>
<dbReference type="InterPro" id="IPR008250">
    <property type="entry name" value="ATPase_P-typ_transduc_dom_A_sf"/>
</dbReference>
<dbReference type="Pfam" id="PF00689">
    <property type="entry name" value="Cation_ATPase_C"/>
    <property type="match status" value="1"/>
</dbReference>
<dbReference type="SUPFAM" id="SSF56784">
    <property type="entry name" value="HAD-like"/>
    <property type="match status" value="1"/>
</dbReference>
<dbReference type="Proteomes" id="UP000283003">
    <property type="component" value="Unassembled WGS sequence"/>
</dbReference>
<dbReference type="AlphaFoldDB" id="A0A437GZH4"/>
<reference evidence="20 21" key="1">
    <citation type="submission" date="2018-12" db="EMBL/GenBank/DDBJ databases">
        <title>Croceicoccus ponticola sp. nov., a lipolytic bacterium isolated from seawater.</title>
        <authorList>
            <person name="Yoon J.-H."/>
        </authorList>
    </citation>
    <scope>NUCLEOTIDE SEQUENCE [LARGE SCALE GENOMIC DNA]</scope>
    <source>
        <strain evidence="20 21">GM-16</strain>
    </source>
</reference>
<dbReference type="NCBIfam" id="TIGR01524">
    <property type="entry name" value="ATPase-IIIB_Mg"/>
    <property type="match status" value="1"/>
</dbReference>
<evidence type="ECO:0000256" key="15">
    <source>
        <dbReference type="ARBA" id="ARBA00023136"/>
    </source>
</evidence>
<keyword evidence="12" id="KW-0460">Magnesium</keyword>
<evidence type="ECO:0000256" key="1">
    <source>
        <dbReference type="ARBA" id="ARBA00003954"/>
    </source>
</evidence>
<dbReference type="GO" id="GO:0015444">
    <property type="term" value="F:P-type magnesium transporter activity"/>
    <property type="evidence" value="ECO:0007669"/>
    <property type="project" value="UniProtKB-EC"/>
</dbReference>
<dbReference type="GO" id="GO:0016887">
    <property type="term" value="F:ATP hydrolysis activity"/>
    <property type="evidence" value="ECO:0007669"/>
    <property type="project" value="InterPro"/>
</dbReference>
<feature type="transmembrane region" description="Helical" evidence="18">
    <location>
        <begin position="780"/>
        <end position="798"/>
    </location>
</feature>
<comment type="function">
    <text evidence="1">Mediates magnesium influx to the cytosol.</text>
</comment>
<feature type="transmembrane region" description="Helical" evidence="18">
    <location>
        <begin position="80"/>
        <end position="96"/>
    </location>
</feature>
<protein>
    <recommendedName>
        <fullName evidence="5">Magnesium-transporting ATPase, P-type 1</fullName>
        <ecNumber evidence="4">7.2.2.14</ecNumber>
    </recommendedName>
    <alternativeName>
        <fullName evidence="16">Mg(2+) transport ATPase, P-type 1</fullName>
    </alternativeName>
</protein>
<evidence type="ECO:0000256" key="18">
    <source>
        <dbReference type="SAM" id="Phobius"/>
    </source>
</evidence>
<sequence>MTVPWSQTAQEALEALQSRNEGLHEAEATGRLAIQGPNRLRDGDKRQWSALLARQFASPLALILIFGALISLALSDWLDAAIILAILAGSGLLSFGQEYRAGKAVAALRARLALQVRVLRAGMERRVGAETLVPGDIVLLAAGNLVPADGLVLEVRDCQVTEASLTGESLPVEKATGVLPVQTPIARRTNMLFMGSSLRSGTAKMLVTSTGRKTEFGAIAEQLRKAEPESEFARGIRRFGAMLLSVMLVIVLAVLGANQLLGRPPVESLLFSVALAVGISPEMLPAIISVTLAKGARNLARGGVIVRRLDAIENLGSIDVLCTDKTGTLTEGAIRLDAAVDASGQVSSMVERAGFLNAALETGIANPLDAAIVAAGEARGAQVDPAIKIDEIPYDFLRRRLSIVVSEPDADHVRMITKGAFADVLSACTLVQHEHGVKPLDGAEREALEAMLRERGSAGYRALAVAERRLSRRDRYSRDDEREMIFLGLLLFFDPPKPEAMQAVHDLQSLGISVKMISGDNRYVAAHVAEAVGLDPKRLMTGEAVAKMSAEALCRRAGEIAIFAETDPQQKERIIRALQQAGHAVGYMGDGINDAPALHLADVGISVDQAVDVARESADVVLLRRDLDILRQGVVDGRRTFTNTLKYIAITVSANFGNMVSMAIATPLLPFLPLLAKQILLNNFMSDLPSLAISTDNVDPESVAAPQRWDIGKIRRFMIVFGLVSSIFDLLTFAVLLLSFKADPTTFRTAWFLVSLLTELAVLFLLRTRRFVLASRPSRLLLWSSVAVAFVTLTLPYVPLAQEAFSLTPLTPLLLGFCVAVTIAYAFATEVAKFFLAKSADRNWPHKGA</sequence>
<keyword evidence="8" id="KW-0597">Phosphoprotein</keyword>
<dbReference type="PANTHER" id="PTHR42861">
    <property type="entry name" value="CALCIUM-TRANSPORTING ATPASE"/>
    <property type="match status" value="1"/>
</dbReference>
<keyword evidence="15 18" id="KW-0472">Membrane</keyword>
<dbReference type="InterPro" id="IPR036412">
    <property type="entry name" value="HAD-like_sf"/>
</dbReference>
<dbReference type="SMART" id="SM00831">
    <property type="entry name" value="Cation_ATPase_N"/>
    <property type="match status" value="1"/>
</dbReference>
<dbReference type="InterPro" id="IPR004014">
    <property type="entry name" value="ATPase_P-typ_cation-transptr_N"/>
</dbReference>
<evidence type="ECO:0000256" key="4">
    <source>
        <dbReference type="ARBA" id="ARBA00012786"/>
    </source>
</evidence>
<dbReference type="InterPro" id="IPR006415">
    <property type="entry name" value="P-type_ATPase_IIIB"/>
</dbReference>
<keyword evidence="20" id="KW-0378">Hydrolase</keyword>
<dbReference type="EC" id="7.2.2.14" evidence="4"/>
<feature type="transmembrane region" description="Helical" evidence="18">
    <location>
        <begin position="239"/>
        <end position="257"/>
    </location>
</feature>
<evidence type="ECO:0000256" key="16">
    <source>
        <dbReference type="ARBA" id="ARBA00029806"/>
    </source>
</evidence>
<evidence type="ECO:0000256" key="17">
    <source>
        <dbReference type="ARBA" id="ARBA00047295"/>
    </source>
</evidence>
<dbReference type="InterPro" id="IPR006068">
    <property type="entry name" value="ATPase_P-typ_cation-transptr_C"/>
</dbReference>
<evidence type="ECO:0000256" key="6">
    <source>
        <dbReference type="ARBA" id="ARBA00022475"/>
    </source>
</evidence>
<keyword evidence="10" id="KW-0547">Nucleotide-binding</keyword>
<dbReference type="Gene3D" id="3.40.1110.10">
    <property type="entry name" value="Calcium-transporting ATPase, cytoplasmic domain N"/>
    <property type="match status" value="1"/>
</dbReference>
<keyword evidence="7" id="KW-0997">Cell inner membrane</keyword>
<dbReference type="InterPro" id="IPR023298">
    <property type="entry name" value="ATPase_P-typ_TM_dom_sf"/>
</dbReference>
<feature type="transmembrane region" description="Helical" evidence="18">
    <location>
        <begin position="717"/>
        <end position="738"/>
    </location>
</feature>
<keyword evidence="14 18" id="KW-1133">Transmembrane helix</keyword>
<feature type="transmembrane region" description="Helical" evidence="18">
    <location>
        <begin position="269"/>
        <end position="293"/>
    </location>
</feature>
<evidence type="ECO:0000256" key="9">
    <source>
        <dbReference type="ARBA" id="ARBA00022692"/>
    </source>
</evidence>
<evidence type="ECO:0000259" key="19">
    <source>
        <dbReference type="SMART" id="SM00831"/>
    </source>
</evidence>
<dbReference type="SUPFAM" id="SSF81665">
    <property type="entry name" value="Calcium ATPase, transmembrane domain M"/>
    <property type="match status" value="1"/>
</dbReference>
<dbReference type="InterPro" id="IPR059000">
    <property type="entry name" value="ATPase_P-type_domA"/>
</dbReference>
<keyword evidence="9 18" id="KW-0812">Transmembrane</keyword>
<dbReference type="Pfam" id="PF00690">
    <property type="entry name" value="Cation_ATPase_N"/>
    <property type="match status" value="1"/>
</dbReference>
<organism evidence="20 21">
    <name type="scientific">Croceicoccus ponticola</name>
    <dbReference type="NCBI Taxonomy" id="2217664"/>
    <lineage>
        <taxon>Bacteria</taxon>
        <taxon>Pseudomonadati</taxon>
        <taxon>Pseudomonadota</taxon>
        <taxon>Alphaproteobacteria</taxon>
        <taxon>Sphingomonadales</taxon>
        <taxon>Erythrobacteraceae</taxon>
        <taxon>Croceicoccus</taxon>
    </lineage>
</organism>
<dbReference type="InterPro" id="IPR023299">
    <property type="entry name" value="ATPase_P-typ_cyto_dom_N"/>
</dbReference>
<evidence type="ECO:0000256" key="12">
    <source>
        <dbReference type="ARBA" id="ARBA00022842"/>
    </source>
</evidence>
<keyword evidence="21" id="KW-1185">Reference proteome</keyword>
<evidence type="ECO:0000313" key="21">
    <source>
        <dbReference type="Proteomes" id="UP000283003"/>
    </source>
</evidence>
<dbReference type="OrthoDB" id="391538at2"/>